<dbReference type="InterPro" id="IPR007627">
    <property type="entry name" value="RNA_pol_sigma70_r2"/>
</dbReference>
<feature type="domain" description="RNA polymerase sigma factor 70 region 4 type 2" evidence="8">
    <location>
        <begin position="111"/>
        <end position="159"/>
    </location>
</feature>
<proteinExistence type="inferred from homology"/>
<dbReference type="Pfam" id="PF04542">
    <property type="entry name" value="Sigma70_r2"/>
    <property type="match status" value="1"/>
</dbReference>
<name>A0ABW3C4I6_SPHXN</name>
<evidence type="ECO:0000256" key="5">
    <source>
        <dbReference type="ARBA" id="ARBA00023163"/>
    </source>
</evidence>
<accession>A0ABW3C4I6</accession>
<dbReference type="PANTHER" id="PTHR43133">
    <property type="entry name" value="RNA POLYMERASE ECF-TYPE SIGMA FACTO"/>
    <property type="match status" value="1"/>
</dbReference>
<evidence type="ECO:0000259" key="8">
    <source>
        <dbReference type="Pfam" id="PF08281"/>
    </source>
</evidence>
<dbReference type="NCBIfam" id="TIGR02937">
    <property type="entry name" value="sigma70-ECF"/>
    <property type="match status" value="1"/>
</dbReference>
<organism evidence="9 10">
    <name type="scientific">Sphingosinicella xenopeptidilytica</name>
    <dbReference type="NCBI Taxonomy" id="364098"/>
    <lineage>
        <taxon>Bacteria</taxon>
        <taxon>Pseudomonadati</taxon>
        <taxon>Pseudomonadota</taxon>
        <taxon>Alphaproteobacteria</taxon>
        <taxon>Sphingomonadales</taxon>
        <taxon>Sphingosinicellaceae</taxon>
        <taxon>Sphingosinicella</taxon>
    </lineage>
</organism>
<dbReference type="PANTHER" id="PTHR43133:SF8">
    <property type="entry name" value="RNA POLYMERASE SIGMA FACTOR HI_1459-RELATED"/>
    <property type="match status" value="1"/>
</dbReference>
<evidence type="ECO:0000256" key="2">
    <source>
        <dbReference type="ARBA" id="ARBA00023015"/>
    </source>
</evidence>
<dbReference type="InterPro" id="IPR000838">
    <property type="entry name" value="RNA_pol_sigma70_ECF_CS"/>
</dbReference>
<comment type="similarity">
    <text evidence="1 6">Belongs to the sigma-70 factor family. ECF subfamily.</text>
</comment>
<evidence type="ECO:0000256" key="3">
    <source>
        <dbReference type="ARBA" id="ARBA00023082"/>
    </source>
</evidence>
<evidence type="ECO:0000256" key="6">
    <source>
        <dbReference type="RuleBase" id="RU000716"/>
    </source>
</evidence>
<dbReference type="InterPro" id="IPR039425">
    <property type="entry name" value="RNA_pol_sigma-70-like"/>
</dbReference>
<dbReference type="InterPro" id="IPR036388">
    <property type="entry name" value="WH-like_DNA-bd_sf"/>
</dbReference>
<dbReference type="InterPro" id="IPR013249">
    <property type="entry name" value="RNA_pol_sigma70_r4_t2"/>
</dbReference>
<dbReference type="SUPFAM" id="SSF88659">
    <property type="entry name" value="Sigma3 and sigma4 domains of RNA polymerase sigma factors"/>
    <property type="match status" value="1"/>
</dbReference>
<dbReference type="InterPro" id="IPR013324">
    <property type="entry name" value="RNA_pol_sigma_r3/r4-like"/>
</dbReference>
<keyword evidence="10" id="KW-1185">Reference proteome</keyword>
<protein>
    <recommendedName>
        <fullName evidence="6">RNA polymerase sigma factor</fullName>
    </recommendedName>
</protein>
<dbReference type="Proteomes" id="UP001597124">
    <property type="component" value="Unassembled WGS sequence"/>
</dbReference>
<reference evidence="10" key="1">
    <citation type="journal article" date="2019" name="Int. J. Syst. Evol. Microbiol.">
        <title>The Global Catalogue of Microorganisms (GCM) 10K type strain sequencing project: providing services to taxonomists for standard genome sequencing and annotation.</title>
        <authorList>
            <consortium name="The Broad Institute Genomics Platform"/>
            <consortium name="The Broad Institute Genome Sequencing Center for Infectious Disease"/>
            <person name="Wu L."/>
            <person name="Ma J."/>
        </authorList>
    </citation>
    <scope>NUCLEOTIDE SEQUENCE [LARGE SCALE GENOMIC DNA]</scope>
    <source>
        <strain evidence="10">CCUG 52537</strain>
    </source>
</reference>
<dbReference type="SUPFAM" id="SSF88946">
    <property type="entry name" value="Sigma2 domain of RNA polymerase sigma factors"/>
    <property type="match status" value="1"/>
</dbReference>
<dbReference type="RefSeq" id="WP_381489482.1">
    <property type="nucleotide sequence ID" value="NZ_JBHTIK010000005.1"/>
</dbReference>
<keyword evidence="2 6" id="KW-0805">Transcription regulation</keyword>
<dbReference type="Gene3D" id="1.10.10.10">
    <property type="entry name" value="Winged helix-like DNA-binding domain superfamily/Winged helix DNA-binding domain"/>
    <property type="match status" value="1"/>
</dbReference>
<comment type="caution">
    <text evidence="9">The sequence shown here is derived from an EMBL/GenBank/DDBJ whole genome shotgun (WGS) entry which is preliminary data.</text>
</comment>
<keyword evidence="3 6" id="KW-0731">Sigma factor</keyword>
<evidence type="ECO:0000313" key="9">
    <source>
        <dbReference type="EMBL" id="MFD0848551.1"/>
    </source>
</evidence>
<dbReference type="Pfam" id="PF08281">
    <property type="entry name" value="Sigma70_r4_2"/>
    <property type="match status" value="1"/>
</dbReference>
<keyword evidence="5 6" id="KW-0804">Transcription</keyword>
<evidence type="ECO:0000313" key="10">
    <source>
        <dbReference type="Proteomes" id="UP001597124"/>
    </source>
</evidence>
<sequence length="202" mass="22453">MSSLLNTFIECEVTLRRVVSRYRRRGDDVDDLVQEVFLRTFVASEKQDIGNLKAFLIRVAKNLAISEATKKENSTTEFFEDSKGSEALVDERHGTVEEQVDGRMKLFVLCQAIASLKPELRQALWMCKVDKLKFKQIAAKLDVSVSTVEKRVAAALIACNAYLRNQGYDPAEFSGGALRKASTGAIVEMKAAGTEIARKAND</sequence>
<evidence type="ECO:0000259" key="7">
    <source>
        <dbReference type="Pfam" id="PF04542"/>
    </source>
</evidence>
<dbReference type="InterPro" id="IPR013325">
    <property type="entry name" value="RNA_pol_sigma_r2"/>
</dbReference>
<dbReference type="InterPro" id="IPR014284">
    <property type="entry name" value="RNA_pol_sigma-70_dom"/>
</dbReference>
<keyword evidence="4 6" id="KW-0238">DNA-binding</keyword>
<gene>
    <name evidence="9" type="ORF">ACFQ00_09480</name>
</gene>
<feature type="domain" description="RNA polymerase sigma-70 region 2" evidence="7">
    <location>
        <begin position="14"/>
        <end position="71"/>
    </location>
</feature>
<dbReference type="Gene3D" id="1.10.1740.10">
    <property type="match status" value="1"/>
</dbReference>
<evidence type="ECO:0000256" key="4">
    <source>
        <dbReference type="ARBA" id="ARBA00023125"/>
    </source>
</evidence>
<evidence type="ECO:0000256" key="1">
    <source>
        <dbReference type="ARBA" id="ARBA00010641"/>
    </source>
</evidence>
<dbReference type="EMBL" id="JBHTIK010000005">
    <property type="protein sequence ID" value="MFD0848551.1"/>
    <property type="molecule type" value="Genomic_DNA"/>
</dbReference>
<dbReference type="PROSITE" id="PS01063">
    <property type="entry name" value="SIGMA70_ECF"/>
    <property type="match status" value="1"/>
</dbReference>